<sequence>MPHLDPSALFTLGDFKADITKLLQSSPVIYVCEQSPEGVYVVQLDKAKHLVVDDKQGLAVSLGDLTAKVKPTRDGGRIELRFRAVELDVYGSGDHAQVSSEHGKGIVFKEGVKVVLIFGAETPIESGLTTVLKSAIGSVAKWRGGVLKFKAA</sequence>
<reference evidence="2" key="1">
    <citation type="submission" date="2016-10" db="EMBL/GenBank/DDBJ databases">
        <title>Pseudomonas frederiksbergensis ERGS4:02 complete genome.</title>
        <authorList>
            <person name="Kumar R."/>
            <person name="Acharya V."/>
            <person name="Singh D."/>
        </authorList>
    </citation>
    <scope>NUCLEOTIDE SEQUENCE [LARGE SCALE GENOMIC DNA]</scope>
    <source>
        <strain evidence="2">ERGS4:02</strain>
        <plasmid evidence="2">Plasmid unnamed1</plasmid>
    </source>
</reference>
<dbReference type="EMBL" id="CP017887">
    <property type="protein sequence ID" value="APC19491.1"/>
    <property type="molecule type" value="Genomic_DNA"/>
</dbReference>
<dbReference type="RefSeq" id="WP_071555996.1">
    <property type="nucleotide sequence ID" value="NZ_CP017887.1"/>
</dbReference>
<dbReference type="OrthoDB" id="6942548at2"/>
<dbReference type="GeneID" id="46912038"/>
<protein>
    <submittedName>
        <fullName evidence="1">Uncharacterized protein</fullName>
    </submittedName>
</protein>
<dbReference type="AlphaFoldDB" id="A0A1J0EU32"/>
<geneLocation type="plasmid" evidence="1">
    <name>unnamed1</name>
</geneLocation>
<proteinExistence type="predicted"/>
<organism evidence="1 2">
    <name type="scientific">Pseudomonas frederiksbergensis</name>
    <dbReference type="NCBI Taxonomy" id="104087"/>
    <lineage>
        <taxon>Bacteria</taxon>
        <taxon>Pseudomonadati</taxon>
        <taxon>Pseudomonadota</taxon>
        <taxon>Gammaproteobacteria</taxon>
        <taxon>Pseudomonadales</taxon>
        <taxon>Pseudomonadaceae</taxon>
        <taxon>Pseudomonas</taxon>
    </lineage>
</organism>
<dbReference type="Proteomes" id="UP000182567">
    <property type="component" value="Plasmid unnamed1"/>
</dbReference>
<evidence type="ECO:0000313" key="2">
    <source>
        <dbReference type="Proteomes" id="UP000182567"/>
    </source>
</evidence>
<keyword evidence="1" id="KW-0614">Plasmid</keyword>
<accession>A0A1J0EU32</accession>
<gene>
    <name evidence="1" type="ORF">BLL42_27545</name>
</gene>
<evidence type="ECO:0000313" key="1">
    <source>
        <dbReference type="EMBL" id="APC19491.1"/>
    </source>
</evidence>
<name>A0A1J0EU32_9PSED</name>